<name>A0A926ITH9_9FIRM</name>
<dbReference type="InterPro" id="IPR013378">
    <property type="entry name" value="InlB-like_B-rpt"/>
</dbReference>
<organism evidence="3 4">
    <name type="scientific">Qingrenia yutianensis</name>
    <dbReference type="NCBI Taxonomy" id="2763676"/>
    <lineage>
        <taxon>Bacteria</taxon>
        <taxon>Bacillati</taxon>
        <taxon>Bacillota</taxon>
        <taxon>Clostridia</taxon>
        <taxon>Eubacteriales</taxon>
        <taxon>Oscillospiraceae</taxon>
        <taxon>Qingrenia</taxon>
    </lineage>
</organism>
<dbReference type="Gene3D" id="2.60.40.4270">
    <property type="entry name" value="Listeria-Bacteroides repeat domain"/>
    <property type="match status" value="2"/>
</dbReference>
<protein>
    <submittedName>
        <fullName evidence="3">InlB B-repeat-containing protein</fullName>
    </submittedName>
</protein>
<gene>
    <name evidence="3" type="ORF">H8706_11175</name>
</gene>
<evidence type="ECO:0000256" key="2">
    <source>
        <dbReference type="SAM" id="SignalP"/>
    </source>
</evidence>
<dbReference type="RefSeq" id="WP_262432693.1">
    <property type="nucleotide sequence ID" value="NZ_JACRTE010000029.1"/>
</dbReference>
<accession>A0A926ITH9</accession>
<sequence>MKYKRIISAAMAAALIGTSGVFAADVKASDKAENTGIYTEMFDDENYTVTLDANGGFMGQGYVNTAASATFTTRKGQIKLPLPYRDSDYEFVGWFTEDGEKVSSDKVYHSDMALTAKWRITGTRTLTFATEDGSYIRPVTAEYGSVIRLTDYIPTRAGYTFSGWYTDPQTKENKVTSVELTDDETVYAKWTPTVRADSGYMHKDIVYMTDDEIRLKTETVKKQAETPELQMLRWNRVIQLIRQIYSVSK</sequence>
<comment type="caution">
    <text evidence="3">The sequence shown here is derived from an EMBL/GenBank/DDBJ whole genome shotgun (WGS) entry which is preliminary data.</text>
</comment>
<reference evidence="3" key="1">
    <citation type="submission" date="2020-08" db="EMBL/GenBank/DDBJ databases">
        <title>Genome public.</title>
        <authorList>
            <person name="Liu C."/>
            <person name="Sun Q."/>
        </authorList>
    </citation>
    <scope>NUCLEOTIDE SEQUENCE</scope>
    <source>
        <strain evidence="3">NSJ-50</strain>
    </source>
</reference>
<dbReference type="Pfam" id="PF09479">
    <property type="entry name" value="Flg_new"/>
    <property type="match status" value="2"/>
</dbReference>
<evidence type="ECO:0000313" key="3">
    <source>
        <dbReference type="EMBL" id="MBC8597419.1"/>
    </source>
</evidence>
<evidence type="ECO:0000256" key="1">
    <source>
        <dbReference type="ARBA" id="ARBA00004196"/>
    </source>
</evidence>
<keyword evidence="4" id="KW-1185">Reference proteome</keyword>
<dbReference type="InterPro" id="IPR042229">
    <property type="entry name" value="Listeria/Bacterioides_rpt_sf"/>
</dbReference>
<feature type="chain" id="PRO_5037611394" evidence="2">
    <location>
        <begin position="24"/>
        <end position="249"/>
    </location>
</feature>
<dbReference type="Proteomes" id="UP000647416">
    <property type="component" value="Unassembled WGS sequence"/>
</dbReference>
<evidence type="ECO:0000313" key="4">
    <source>
        <dbReference type="Proteomes" id="UP000647416"/>
    </source>
</evidence>
<dbReference type="EMBL" id="JACRTE010000029">
    <property type="protein sequence ID" value="MBC8597419.1"/>
    <property type="molecule type" value="Genomic_DNA"/>
</dbReference>
<dbReference type="AlphaFoldDB" id="A0A926ITH9"/>
<dbReference type="NCBIfam" id="TIGR02543">
    <property type="entry name" value="List_Bact_rpt"/>
    <property type="match status" value="1"/>
</dbReference>
<comment type="subcellular location">
    <subcellularLocation>
        <location evidence="1">Cell envelope</location>
    </subcellularLocation>
</comment>
<feature type="signal peptide" evidence="2">
    <location>
        <begin position="1"/>
        <end position="23"/>
    </location>
</feature>
<dbReference type="GO" id="GO:0030313">
    <property type="term" value="C:cell envelope"/>
    <property type="evidence" value="ECO:0007669"/>
    <property type="project" value="UniProtKB-SubCell"/>
</dbReference>
<keyword evidence="2" id="KW-0732">Signal</keyword>
<proteinExistence type="predicted"/>